<dbReference type="PROSITE" id="PS00018">
    <property type="entry name" value="EF_HAND_1"/>
    <property type="match status" value="1"/>
</dbReference>
<organism evidence="3 4">
    <name type="scientific">Ottowia oryzae</name>
    <dbReference type="NCBI Taxonomy" id="2109914"/>
    <lineage>
        <taxon>Bacteria</taxon>
        <taxon>Pseudomonadati</taxon>
        <taxon>Pseudomonadota</taxon>
        <taxon>Betaproteobacteria</taxon>
        <taxon>Burkholderiales</taxon>
        <taxon>Comamonadaceae</taxon>
        <taxon>Ottowia</taxon>
    </lineage>
</organism>
<dbReference type="AlphaFoldDB" id="A0A2S0ME03"/>
<feature type="domain" description="EF-hand" evidence="2">
    <location>
        <begin position="87"/>
        <end position="122"/>
    </location>
</feature>
<evidence type="ECO:0000313" key="3">
    <source>
        <dbReference type="EMBL" id="AVO34125.1"/>
    </source>
</evidence>
<proteinExistence type="predicted"/>
<feature type="compositionally biased region" description="Low complexity" evidence="1">
    <location>
        <begin position="51"/>
        <end position="77"/>
    </location>
</feature>
<feature type="region of interest" description="Disordered" evidence="1">
    <location>
        <begin position="1"/>
        <end position="24"/>
    </location>
</feature>
<keyword evidence="4" id="KW-1185">Reference proteome</keyword>
<feature type="region of interest" description="Disordered" evidence="1">
    <location>
        <begin position="146"/>
        <end position="181"/>
    </location>
</feature>
<reference evidence="3 4" key="1">
    <citation type="submission" date="2018-03" db="EMBL/GenBank/DDBJ databases">
        <title>Genome sequencing of Ottowia sp.</title>
        <authorList>
            <person name="Kim S.-J."/>
            <person name="Heo J."/>
            <person name="Kwon S.-W."/>
        </authorList>
    </citation>
    <scope>NUCLEOTIDE SEQUENCE [LARGE SCALE GENOMIC DNA]</scope>
    <source>
        <strain evidence="3 4">KADR8-3</strain>
    </source>
</reference>
<dbReference type="PROSITE" id="PS50222">
    <property type="entry name" value="EF_HAND_2"/>
    <property type="match status" value="2"/>
</dbReference>
<accession>A0A2S0ME03</accession>
<evidence type="ECO:0000256" key="1">
    <source>
        <dbReference type="SAM" id="MobiDB-lite"/>
    </source>
</evidence>
<dbReference type="OrthoDB" id="5461251at2"/>
<dbReference type="Gene3D" id="1.10.238.10">
    <property type="entry name" value="EF-hand"/>
    <property type="match status" value="2"/>
</dbReference>
<sequence length="181" mass="19099">MSPAALQIPQRGRKPLNAADAPSSMKHPLALIGAAYLGASLACGAAWAQDATTGSTASPPAPKAAPKTAPKTASNAPSKSAAKQPSKNEEQALKWFSMLDADGDGRISWKEAQVGIRLRPSLADEFKRADLNGDGYLTQDEIRKVADRRRAEREARRARERVAAEGQTSAAKAPAAPTTTR</sequence>
<name>A0A2S0ME03_9BURK</name>
<feature type="domain" description="EF-hand" evidence="2">
    <location>
        <begin position="126"/>
        <end position="152"/>
    </location>
</feature>
<dbReference type="SUPFAM" id="SSF47473">
    <property type="entry name" value="EF-hand"/>
    <property type="match status" value="1"/>
</dbReference>
<dbReference type="SMART" id="SM00054">
    <property type="entry name" value="EFh"/>
    <property type="match status" value="2"/>
</dbReference>
<dbReference type="InterPro" id="IPR002048">
    <property type="entry name" value="EF_hand_dom"/>
</dbReference>
<evidence type="ECO:0000259" key="2">
    <source>
        <dbReference type="PROSITE" id="PS50222"/>
    </source>
</evidence>
<dbReference type="Proteomes" id="UP000239709">
    <property type="component" value="Chromosome"/>
</dbReference>
<dbReference type="GO" id="GO:0005509">
    <property type="term" value="F:calcium ion binding"/>
    <property type="evidence" value="ECO:0007669"/>
    <property type="project" value="InterPro"/>
</dbReference>
<dbReference type="KEGG" id="otk:C6570_07615"/>
<evidence type="ECO:0000313" key="4">
    <source>
        <dbReference type="Proteomes" id="UP000239709"/>
    </source>
</evidence>
<dbReference type="InterPro" id="IPR018247">
    <property type="entry name" value="EF_Hand_1_Ca_BS"/>
</dbReference>
<gene>
    <name evidence="3" type="ORF">C6570_07615</name>
</gene>
<feature type="compositionally biased region" description="Low complexity" evidence="1">
    <location>
        <begin position="164"/>
        <end position="181"/>
    </location>
</feature>
<dbReference type="EMBL" id="CP027666">
    <property type="protein sequence ID" value="AVO34125.1"/>
    <property type="molecule type" value="Genomic_DNA"/>
</dbReference>
<dbReference type="CDD" id="cd00051">
    <property type="entry name" value="EFh"/>
    <property type="match status" value="1"/>
</dbReference>
<dbReference type="InterPro" id="IPR011992">
    <property type="entry name" value="EF-hand-dom_pair"/>
</dbReference>
<feature type="region of interest" description="Disordered" evidence="1">
    <location>
        <begin position="48"/>
        <end position="89"/>
    </location>
</feature>
<dbReference type="Pfam" id="PF13202">
    <property type="entry name" value="EF-hand_5"/>
    <property type="match status" value="2"/>
</dbReference>
<feature type="compositionally biased region" description="Basic and acidic residues" evidence="1">
    <location>
        <begin position="146"/>
        <end position="163"/>
    </location>
</feature>
<protein>
    <recommendedName>
        <fullName evidence="2">EF-hand domain-containing protein</fullName>
    </recommendedName>
</protein>